<dbReference type="Gene3D" id="3.40.50.140">
    <property type="match status" value="1"/>
</dbReference>
<dbReference type="GO" id="GO:0006265">
    <property type="term" value="P:DNA topological change"/>
    <property type="evidence" value="ECO:0007669"/>
    <property type="project" value="UniProtKB-UniRule"/>
</dbReference>
<dbReference type="InterPro" id="IPR034144">
    <property type="entry name" value="TOPRIM_TopoIII"/>
</dbReference>
<dbReference type="Gene3D" id="2.70.20.10">
    <property type="entry name" value="Topoisomerase I, domain 3"/>
    <property type="match status" value="1"/>
</dbReference>
<dbReference type="NCBIfam" id="NF005555">
    <property type="entry name" value="PRK07220.1"/>
    <property type="match status" value="1"/>
</dbReference>
<dbReference type="SMART" id="SM00437">
    <property type="entry name" value="TOP1Ac"/>
    <property type="match status" value="1"/>
</dbReference>
<keyword evidence="9 12" id="KW-0799">Topoisomerase</keyword>
<comment type="subunit">
    <text evidence="12">Monomer.</text>
</comment>
<dbReference type="InterPro" id="IPR003602">
    <property type="entry name" value="Topo_IA_DNA-bd_dom"/>
</dbReference>
<evidence type="ECO:0000256" key="8">
    <source>
        <dbReference type="ARBA" id="ARBA00022842"/>
    </source>
</evidence>
<keyword evidence="11 12" id="KW-0413">Isomerase</keyword>
<comment type="cofactor">
    <cofactor evidence="2">
        <name>Mg(2+)</name>
        <dbReference type="ChEBI" id="CHEBI:18420"/>
    </cofactor>
</comment>
<keyword evidence="5" id="KW-0677">Repeat</keyword>
<dbReference type="GO" id="GO:0003677">
    <property type="term" value="F:DNA binding"/>
    <property type="evidence" value="ECO:0007669"/>
    <property type="project" value="UniProtKB-KW"/>
</dbReference>
<dbReference type="Pfam" id="PF01131">
    <property type="entry name" value="Topoisom_bac"/>
    <property type="match status" value="1"/>
</dbReference>
<evidence type="ECO:0000256" key="2">
    <source>
        <dbReference type="ARBA" id="ARBA00001946"/>
    </source>
</evidence>
<sequence length="770" mass="85455">MELIVSEKYNAAERIAGILSKDSATREQVSGVTVFKWGGTYCMGLAGHVVEVDFPDEYNEWGSVSPASLIDAEVTKRASKPDIVAALNTLASEADRVVIATDYDREGELIGKEAYDLVRAVNDSAPVDRVRFSSLTGPEVRNAFEDPDEIDFDLAAAGEARQRIDLRWGASLTRFLTLASNQRGDGFVSVGRVQTPTLKLLVDREREIENFDPDDYWEIYADLGRTDEDDSFEAQYFYLNDQENEAERLWDEDAATAVYGDVDDASEATVERVDDRTRTDNPPIPFNTTEFIKAANAIGYDAKPAMNVAEDLYDDGYVTYPRTDNTVYPDDLDPRALLETLSEASPFEADAEALLDQESISPTAGETETTDHPPIHPTEDVPKKKALKGREWEIYELIVRRFFATLADAATWRKLRVDVDVAGHSLKANGSRLVKPGYHAVYPYYDTEETTIPAVTEGDALQIVESRLDEKQTRPPNRYGQSKLVEKMESLGLGTKSTRHNTIEKLYDRDYVTGNPPEPTELARKVVSATEEYGAHVASAEMTAQLEDDMTAIADGGTTLDEVTRSSREMLEDVFEDLQGARDEIGELLRTEIDESDSVGDCPECGEPLLPRQANSGSRFVGCNGYPDCEFTLPLPNKGRPHVLDELCDDHGLHHVKMIAGSKTFVFGCPRCQQRDAADTDDRVIGDCPECHASEGGELAIKRVHSGSRLVGCTRYPDCDYSLPLPRDGELEVTDDVCDDHDLPAVVIHQEDSSPWQLGCPICNYENYKS</sequence>
<dbReference type="InterPro" id="IPR023406">
    <property type="entry name" value="Topo_IA_AS"/>
</dbReference>
<dbReference type="GO" id="GO:0008270">
    <property type="term" value="F:zinc ion binding"/>
    <property type="evidence" value="ECO:0007669"/>
    <property type="project" value="UniProtKB-KW"/>
</dbReference>
<dbReference type="SMART" id="SM00436">
    <property type="entry name" value="TOP1Bc"/>
    <property type="match status" value="1"/>
</dbReference>
<dbReference type="FunFam" id="1.10.290.10:FF:000003">
    <property type="entry name" value="DNA topoisomerase"/>
    <property type="match status" value="1"/>
</dbReference>
<dbReference type="InterPro" id="IPR000380">
    <property type="entry name" value="Topo_IA"/>
</dbReference>
<evidence type="ECO:0000256" key="3">
    <source>
        <dbReference type="ARBA" id="ARBA00009446"/>
    </source>
</evidence>
<dbReference type="OrthoDB" id="30963at2157"/>
<dbReference type="InterPro" id="IPR028612">
    <property type="entry name" value="Topoisom_1_IA"/>
</dbReference>
<dbReference type="EMBL" id="FOZK01000002">
    <property type="protein sequence ID" value="SFR96749.1"/>
    <property type="molecule type" value="Genomic_DNA"/>
</dbReference>
<dbReference type="SMART" id="SM00493">
    <property type="entry name" value="TOPRIM"/>
    <property type="match status" value="1"/>
</dbReference>
<dbReference type="CDD" id="cd00186">
    <property type="entry name" value="TOP1Ac"/>
    <property type="match status" value="1"/>
</dbReference>
<feature type="domain" description="Toprim" evidence="14">
    <location>
        <begin position="1"/>
        <end position="136"/>
    </location>
</feature>
<dbReference type="InterPro" id="IPR013497">
    <property type="entry name" value="Topo_IA_cen"/>
</dbReference>
<dbReference type="SUPFAM" id="SSF57783">
    <property type="entry name" value="Zinc beta-ribbon"/>
    <property type="match status" value="1"/>
</dbReference>
<dbReference type="InterPro" id="IPR013498">
    <property type="entry name" value="Topo_IA_Znf"/>
</dbReference>
<keyword evidence="8" id="KW-0460">Magnesium</keyword>
<reference evidence="16 17" key="1">
    <citation type="submission" date="2016-10" db="EMBL/GenBank/DDBJ databases">
        <authorList>
            <person name="de Groot N.N."/>
        </authorList>
    </citation>
    <scope>NUCLEOTIDE SEQUENCE [LARGE SCALE GENOMIC DNA]</scope>
    <source>
        <strain evidence="16 17">CGMCC 1.10457</strain>
    </source>
</reference>
<name>A0A1I6KZU7_9EURY</name>
<dbReference type="PRINTS" id="PR00417">
    <property type="entry name" value="PRTPISMRASEI"/>
</dbReference>
<evidence type="ECO:0000256" key="5">
    <source>
        <dbReference type="ARBA" id="ARBA00022737"/>
    </source>
</evidence>
<evidence type="ECO:0000256" key="7">
    <source>
        <dbReference type="ARBA" id="ARBA00022833"/>
    </source>
</evidence>
<feature type="active site" description="O-(5'-phospho-DNA)-tyrosine intermediate" evidence="12">
    <location>
        <position position="320"/>
    </location>
</feature>
<comment type="catalytic activity">
    <reaction evidence="1 12">
        <text>ATP-independent breakage of single-stranded DNA, followed by passage and rejoining.</text>
        <dbReference type="EC" id="5.6.2.1"/>
    </reaction>
</comment>
<evidence type="ECO:0000313" key="16">
    <source>
        <dbReference type="EMBL" id="SFR96749.1"/>
    </source>
</evidence>
<dbReference type="PANTHER" id="PTHR11390:SF26">
    <property type="entry name" value="DNA TOPOISOMERASE 1"/>
    <property type="match status" value="1"/>
</dbReference>
<dbReference type="GO" id="GO:0006281">
    <property type="term" value="P:DNA repair"/>
    <property type="evidence" value="ECO:0007669"/>
    <property type="project" value="TreeGrafter"/>
</dbReference>
<dbReference type="RefSeq" id="WP_089815869.1">
    <property type="nucleotide sequence ID" value="NZ_FOZK01000002.1"/>
</dbReference>
<dbReference type="InterPro" id="IPR003601">
    <property type="entry name" value="Topo_IA_2"/>
</dbReference>
<dbReference type="Proteomes" id="UP000199062">
    <property type="component" value="Unassembled WGS sequence"/>
</dbReference>
<dbReference type="SUPFAM" id="SSF56712">
    <property type="entry name" value="Prokaryotic type I DNA topoisomerase"/>
    <property type="match status" value="1"/>
</dbReference>
<dbReference type="Pfam" id="PF01751">
    <property type="entry name" value="Toprim"/>
    <property type="match status" value="1"/>
</dbReference>
<dbReference type="Pfam" id="PF01396">
    <property type="entry name" value="Zn_ribbon_Top1"/>
    <property type="match status" value="2"/>
</dbReference>
<dbReference type="PANTHER" id="PTHR11390">
    <property type="entry name" value="PROKARYOTIC DNA TOPOISOMERASE"/>
    <property type="match status" value="1"/>
</dbReference>
<dbReference type="InterPro" id="IPR023405">
    <property type="entry name" value="Topo_IA_core_domain"/>
</dbReference>
<gene>
    <name evidence="12" type="primary">topA</name>
    <name evidence="16" type="ORF">SAMN05216559_1700</name>
</gene>
<feature type="site" description="Interaction with DNA" evidence="12">
    <location>
        <position position="509"/>
    </location>
</feature>
<organism evidence="16 17">
    <name type="scientific">Halomicrobium zhouii</name>
    <dbReference type="NCBI Taxonomy" id="767519"/>
    <lineage>
        <taxon>Archaea</taxon>
        <taxon>Methanobacteriati</taxon>
        <taxon>Methanobacteriota</taxon>
        <taxon>Stenosarchaea group</taxon>
        <taxon>Halobacteria</taxon>
        <taxon>Halobacteriales</taxon>
        <taxon>Haloarculaceae</taxon>
        <taxon>Halomicrobium</taxon>
    </lineage>
</organism>
<evidence type="ECO:0000256" key="6">
    <source>
        <dbReference type="ARBA" id="ARBA00022771"/>
    </source>
</evidence>
<dbReference type="Gene3D" id="1.10.460.10">
    <property type="entry name" value="Topoisomerase I, domain 2"/>
    <property type="match status" value="1"/>
</dbReference>
<keyword evidence="6" id="KW-0863">Zinc-finger</keyword>
<feature type="region of interest" description="Disordered" evidence="13">
    <location>
        <begin position="363"/>
        <end position="383"/>
    </location>
</feature>
<evidence type="ECO:0000256" key="13">
    <source>
        <dbReference type="SAM" id="MobiDB-lite"/>
    </source>
</evidence>
<evidence type="ECO:0000256" key="12">
    <source>
        <dbReference type="HAMAP-Rule" id="MF_00952"/>
    </source>
</evidence>
<dbReference type="GO" id="GO:0005694">
    <property type="term" value="C:chromosome"/>
    <property type="evidence" value="ECO:0007669"/>
    <property type="project" value="InterPro"/>
</dbReference>
<dbReference type="GO" id="GO:0006310">
    <property type="term" value="P:DNA recombination"/>
    <property type="evidence" value="ECO:0007669"/>
    <property type="project" value="TreeGrafter"/>
</dbReference>
<comment type="function">
    <text evidence="12">Releases the supercoiling and torsional tension of DNA, which is introduced during the DNA replication and transcription, by transiently cleaving and rejoining one strand of the DNA duplex. Introduces a single-strand break via transesterification at a target site in duplex DNA. The scissile phosphodiester is attacked by the catalytic tyrosine of the enzyme, resulting in the formation of a DNA-(5'-phosphotyrosyl)-enzyme intermediate and the expulsion of a 3'-OH DNA strand. The free DNA strand then undergoes passage around the unbroken strand, thus removing DNA supercoils. Finally, in the religation step, the DNA 3'-OH attacks the covalent intermediate to expel the active-site tyrosine and restore the DNA phosphodiester backbone.</text>
</comment>
<dbReference type="Gene3D" id="1.10.290.10">
    <property type="entry name" value="Topoisomerase I, domain 4"/>
    <property type="match status" value="1"/>
</dbReference>
<proteinExistence type="inferred from homology"/>
<dbReference type="InterPro" id="IPR013826">
    <property type="entry name" value="Topo_IA_cen_sub3"/>
</dbReference>
<protein>
    <recommendedName>
        <fullName evidence="12">DNA topoisomerase 1</fullName>
        <ecNumber evidence="12">5.6.2.1</ecNumber>
    </recommendedName>
    <alternativeName>
        <fullName evidence="12">DNA topoisomerase I</fullName>
    </alternativeName>
</protein>
<dbReference type="InterPro" id="IPR006171">
    <property type="entry name" value="TOPRIM_dom"/>
</dbReference>
<dbReference type="HAMAP" id="MF_00952">
    <property type="entry name" value="Topoisom_1_prok"/>
    <property type="match status" value="1"/>
</dbReference>
<evidence type="ECO:0000259" key="14">
    <source>
        <dbReference type="PROSITE" id="PS50880"/>
    </source>
</evidence>
<feature type="site" description="Interaction with DNA" evidence="12">
    <location>
        <position position="48"/>
    </location>
</feature>
<feature type="site" description="Interaction with DNA" evidence="12">
    <location>
        <position position="165"/>
    </location>
</feature>
<dbReference type="GO" id="GO:0003917">
    <property type="term" value="F:DNA topoisomerase type I (single strand cut, ATP-independent) activity"/>
    <property type="evidence" value="ECO:0007669"/>
    <property type="project" value="UniProtKB-UniRule"/>
</dbReference>
<dbReference type="PROSITE" id="PS50880">
    <property type="entry name" value="TOPRIM"/>
    <property type="match status" value="1"/>
</dbReference>
<evidence type="ECO:0000313" key="17">
    <source>
        <dbReference type="Proteomes" id="UP000199062"/>
    </source>
</evidence>
<dbReference type="InterPro" id="IPR013824">
    <property type="entry name" value="Topo_IA_cen_sub1"/>
</dbReference>
<evidence type="ECO:0000256" key="1">
    <source>
        <dbReference type="ARBA" id="ARBA00000213"/>
    </source>
</evidence>
<keyword evidence="10 12" id="KW-0238">DNA-binding</keyword>
<dbReference type="EC" id="5.6.2.1" evidence="12"/>
<comment type="caution">
    <text evidence="12">Lacks conserved residue(s) required for the propagation of feature annotation.</text>
</comment>
<evidence type="ECO:0000256" key="4">
    <source>
        <dbReference type="ARBA" id="ARBA00022723"/>
    </source>
</evidence>
<dbReference type="CDD" id="cd03362">
    <property type="entry name" value="TOPRIM_TopoIA_TopoIII"/>
    <property type="match status" value="1"/>
</dbReference>
<comment type="similarity">
    <text evidence="3 12">Belongs to the type IA topoisomerase family.</text>
</comment>
<feature type="domain" description="Topo IA-type catalytic" evidence="15">
    <location>
        <begin position="151"/>
        <end position="575"/>
    </location>
</feature>
<evidence type="ECO:0000259" key="15">
    <source>
        <dbReference type="PROSITE" id="PS52039"/>
    </source>
</evidence>
<evidence type="ECO:0000256" key="9">
    <source>
        <dbReference type="ARBA" id="ARBA00023029"/>
    </source>
</evidence>
<dbReference type="STRING" id="767519.SAMN05216559_1700"/>
<evidence type="ECO:0000256" key="10">
    <source>
        <dbReference type="ARBA" id="ARBA00023125"/>
    </source>
</evidence>
<keyword evidence="7" id="KW-0862">Zinc</keyword>
<feature type="region of interest" description="Interaction with DNA" evidence="12">
    <location>
        <begin position="189"/>
        <end position="194"/>
    </location>
</feature>
<feature type="compositionally biased region" description="Basic and acidic residues" evidence="13">
    <location>
        <begin position="369"/>
        <end position="383"/>
    </location>
</feature>
<dbReference type="PROSITE" id="PS52039">
    <property type="entry name" value="TOPO_IA_2"/>
    <property type="match status" value="1"/>
</dbReference>
<keyword evidence="17" id="KW-1185">Reference proteome</keyword>
<dbReference type="Gene3D" id="3.30.65.10">
    <property type="entry name" value="Bacterial Topoisomerase I, domain 1"/>
    <property type="match status" value="1"/>
</dbReference>
<feature type="site" description="Interaction with DNA" evidence="12">
    <location>
        <position position="322"/>
    </location>
</feature>
<feature type="site" description="Interaction with DNA" evidence="12">
    <location>
        <position position="161"/>
    </location>
</feature>
<dbReference type="InterPro" id="IPR013825">
    <property type="entry name" value="Topo_IA_cen_sub2"/>
</dbReference>
<evidence type="ECO:0000256" key="11">
    <source>
        <dbReference type="ARBA" id="ARBA00023235"/>
    </source>
</evidence>
<keyword evidence="4" id="KW-0479">Metal-binding</keyword>
<dbReference type="AlphaFoldDB" id="A0A1I6KZU7"/>
<dbReference type="PROSITE" id="PS00396">
    <property type="entry name" value="TOPO_IA_1"/>
    <property type="match status" value="1"/>
</dbReference>
<accession>A0A1I6KZU7</accession>